<feature type="signal peptide" evidence="1">
    <location>
        <begin position="1"/>
        <end position="22"/>
    </location>
</feature>
<dbReference type="Proteomes" id="UP001627154">
    <property type="component" value="Unassembled WGS sequence"/>
</dbReference>
<gene>
    <name evidence="2" type="ORF">TKK_009148</name>
</gene>
<reference evidence="2 3" key="1">
    <citation type="journal article" date="2024" name="bioRxiv">
        <title>A reference genome for Trichogramma kaykai: A tiny desert-dwelling parasitoid wasp with competing sex-ratio distorters.</title>
        <authorList>
            <person name="Culotta J."/>
            <person name="Lindsey A.R."/>
        </authorList>
    </citation>
    <scope>NUCLEOTIDE SEQUENCE [LARGE SCALE GENOMIC DNA]</scope>
    <source>
        <strain evidence="2 3">KSX58</strain>
    </source>
</reference>
<accession>A0ABD2WX78</accession>
<dbReference type="AlphaFoldDB" id="A0ABD2WX78"/>
<protein>
    <recommendedName>
        <fullName evidence="4">Secreted protein</fullName>
    </recommendedName>
</protein>
<evidence type="ECO:0000313" key="3">
    <source>
        <dbReference type="Proteomes" id="UP001627154"/>
    </source>
</evidence>
<keyword evidence="1" id="KW-0732">Signal</keyword>
<name>A0ABD2WX78_9HYME</name>
<feature type="chain" id="PRO_5044768363" description="Secreted protein" evidence="1">
    <location>
        <begin position="23"/>
        <end position="119"/>
    </location>
</feature>
<sequence>MLEKSLLSSFLGMFIIITASNGNPYWRVAISLGRTNSSLTCPFKSSVPTVALTTCARARYSTSGTSSQPLSAPLRIKIRIWSSWPVCQICATKRLACITRSSISTRPKLIVCDWRVTTI</sequence>
<proteinExistence type="predicted"/>
<keyword evidence="3" id="KW-1185">Reference proteome</keyword>
<comment type="caution">
    <text evidence="2">The sequence shown here is derived from an EMBL/GenBank/DDBJ whole genome shotgun (WGS) entry which is preliminary data.</text>
</comment>
<organism evidence="2 3">
    <name type="scientific">Trichogramma kaykai</name>
    <dbReference type="NCBI Taxonomy" id="54128"/>
    <lineage>
        <taxon>Eukaryota</taxon>
        <taxon>Metazoa</taxon>
        <taxon>Ecdysozoa</taxon>
        <taxon>Arthropoda</taxon>
        <taxon>Hexapoda</taxon>
        <taxon>Insecta</taxon>
        <taxon>Pterygota</taxon>
        <taxon>Neoptera</taxon>
        <taxon>Endopterygota</taxon>
        <taxon>Hymenoptera</taxon>
        <taxon>Apocrita</taxon>
        <taxon>Proctotrupomorpha</taxon>
        <taxon>Chalcidoidea</taxon>
        <taxon>Trichogrammatidae</taxon>
        <taxon>Trichogramma</taxon>
    </lineage>
</organism>
<evidence type="ECO:0008006" key="4">
    <source>
        <dbReference type="Google" id="ProtNLM"/>
    </source>
</evidence>
<evidence type="ECO:0000256" key="1">
    <source>
        <dbReference type="SAM" id="SignalP"/>
    </source>
</evidence>
<dbReference type="EMBL" id="JBJJXI010000067">
    <property type="protein sequence ID" value="KAL3397122.1"/>
    <property type="molecule type" value="Genomic_DNA"/>
</dbReference>
<evidence type="ECO:0000313" key="2">
    <source>
        <dbReference type="EMBL" id="KAL3397122.1"/>
    </source>
</evidence>